<dbReference type="GeneID" id="63721657"/>
<reference evidence="3" key="1">
    <citation type="journal article" date="2017" name="Genome Biol.">
        <title>Comparative genomics reveals high biological diversity and specific adaptations in the industrially and medically important fungal genus Aspergillus.</title>
        <authorList>
            <person name="de Vries R.P."/>
            <person name="Riley R."/>
            <person name="Wiebenga A."/>
            <person name="Aguilar-Osorio G."/>
            <person name="Amillis S."/>
            <person name="Uchima C.A."/>
            <person name="Anderluh G."/>
            <person name="Asadollahi M."/>
            <person name="Askin M."/>
            <person name="Barry K."/>
            <person name="Battaglia E."/>
            <person name="Bayram O."/>
            <person name="Benocci T."/>
            <person name="Braus-Stromeyer S.A."/>
            <person name="Caldana C."/>
            <person name="Canovas D."/>
            <person name="Cerqueira G.C."/>
            <person name="Chen F."/>
            <person name="Chen W."/>
            <person name="Choi C."/>
            <person name="Clum A."/>
            <person name="Dos Santos R.A."/>
            <person name="Damasio A.R."/>
            <person name="Diallinas G."/>
            <person name="Emri T."/>
            <person name="Fekete E."/>
            <person name="Flipphi M."/>
            <person name="Freyberg S."/>
            <person name="Gallo A."/>
            <person name="Gournas C."/>
            <person name="Habgood R."/>
            <person name="Hainaut M."/>
            <person name="Harispe M.L."/>
            <person name="Henrissat B."/>
            <person name="Hilden K.S."/>
            <person name="Hope R."/>
            <person name="Hossain A."/>
            <person name="Karabika E."/>
            <person name="Karaffa L."/>
            <person name="Karanyi Z."/>
            <person name="Krasevec N."/>
            <person name="Kuo A."/>
            <person name="Kusch H."/>
            <person name="LaButti K."/>
            <person name="Lagendijk E.L."/>
            <person name="Lapidus A."/>
            <person name="Levasseur A."/>
            <person name="Lindquist E."/>
            <person name="Lipzen A."/>
            <person name="Logrieco A.F."/>
            <person name="MacCabe A."/>
            <person name="Maekelae M.R."/>
            <person name="Malavazi I."/>
            <person name="Melin P."/>
            <person name="Meyer V."/>
            <person name="Mielnichuk N."/>
            <person name="Miskei M."/>
            <person name="Molnar A.P."/>
            <person name="Mule G."/>
            <person name="Ngan C.Y."/>
            <person name="Orejas M."/>
            <person name="Orosz E."/>
            <person name="Ouedraogo J.P."/>
            <person name="Overkamp K.M."/>
            <person name="Park H.-S."/>
            <person name="Perrone G."/>
            <person name="Piumi F."/>
            <person name="Punt P.J."/>
            <person name="Ram A.F."/>
            <person name="Ramon A."/>
            <person name="Rauscher S."/>
            <person name="Record E."/>
            <person name="Riano-Pachon D.M."/>
            <person name="Robert V."/>
            <person name="Roehrig J."/>
            <person name="Ruller R."/>
            <person name="Salamov A."/>
            <person name="Salih N.S."/>
            <person name="Samson R.A."/>
            <person name="Sandor E."/>
            <person name="Sanguinetti M."/>
            <person name="Schuetze T."/>
            <person name="Sepcic K."/>
            <person name="Shelest E."/>
            <person name="Sherlock G."/>
            <person name="Sophianopoulou V."/>
            <person name="Squina F.M."/>
            <person name="Sun H."/>
            <person name="Susca A."/>
            <person name="Todd R.B."/>
            <person name="Tsang A."/>
            <person name="Unkles S.E."/>
            <person name="van de Wiele N."/>
            <person name="van Rossen-Uffink D."/>
            <person name="Oliveira J.V."/>
            <person name="Vesth T.C."/>
            <person name="Visser J."/>
            <person name="Yu J.-H."/>
            <person name="Zhou M."/>
            <person name="Andersen M.R."/>
            <person name="Archer D.B."/>
            <person name="Baker S.E."/>
            <person name="Benoit I."/>
            <person name="Brakhage A.A."/>
            <person name="Braus G.H."/>
            <person name="Fischer R."/>
            <person name="Frisvad J.C."/>
            <person name="Goldman G.H."/>
            <person name="Houbraken J."/>
            <person name="Oakley B."/>
            <person name="Pocsi I."/>
            <person name="Scazzocchio C."/>
            <person name="Seiboth B."/>
            <person name="vanKuyk P.A."/>
            <person name="Wortman J."/>
            <person name="Dyer P.S."/>
            <person name="Grigoriev I.V."/>
        </authorList>
    </citation>
    <scope>NUCLEOTIDE SEQUENCE [LARGE SCALE GENOMIC DNA]</scope>
    <source>
        <strain evidence="3">CBS 583.65</strain>
    </source>
</reference>
<evidence type="ECO:0000313" key="3">
    <source>
        <dbReference type="Proteomes" id="UP000184073"/>
    </source>
</evidence>
<protein>
    <submittedName>
        <fullName evidence="2">Uncharacterized protein</fullName>
    </submittedName>
</protein>
<feature type="compositionally biased region" description="Basic residues" evidence="1">
    <location>
        <begin position="104"/>
        <end position="121"/>
    </location>
</feature>
<feature type="compositionally biased region" description="Polar residues" evidence="1">
    <location>
        <begin position="162"/>
        <end position="204"/>
    </location>
</feature>
<feature type="compositionally biased region" description="Basic and acidic residues" evidence="1">
    <location>
        <begin position="129"/>
        <end position="138"/>
    </location>
</feature>
<feature type="compositionally biased region" description="Basic and acidic residues" evidence="1">
    <location>
        <begin position="53"/>
        <end position="65"/>
    </location>
</feature>
<evidence type="ECO:0000256" key="1">
    <source>
        <dbReference type="SAM" id="MobiDB-lite"/>
    </source>
</evidence>
<dbReference type="OrthoDB" id="4356069at2759"/>
<gene>
    <name evidence="2" type="ORF">ASPVEDRAFT_124063</name>
</gene>
<keyword evidence="3" id="KW-1185">Reference proteome</keyword>
<evidence type="ECO:0000313" key="2">
    <source>
        <dbReference type="EMBL" id="OJI98167.1"/>
    </source>
</evidence>
<feature type="compositionally biased region" description="Basic and acidic residues" evidence="1">
    <location>
        <begin position="206"/>
        <end position="221"/>
    </location>
</feature>
<dbReference type="AlphaFoldDB" id="A0A1L9P9G6"/>
<dbReference type="EMBL" id="KV878126">
    <property type="protein sequence ID" value="OJI98167.1"/>
    <property type="molecule type" value="Genomic_DNA"/>
</dbReference>
<dbReference type="VEuPathDB" id="FungiDB:ASPVEDRAFT_124063"/>
<sequence>MTAIIEKIRRKRRVSSELDSRWGDVAISSPNEGSWNQYERAAAKATGPVSPRSTDHAHGQPKEILKAPSQPAVPVNGGGLATRKDAFKSSSITMPTGYYDAKVRRQAKGKTRSPKTRHVQPKHITLPKSWEENRHGDSSADEAEDYIPALGSEKRGAEDANSRGSKSPPLSVTSRMRRYSGQSTSTDAIFSVPGTASSQRTSFSVDDPRLARHTPQHEKKPPQSTRAGDAGPTPAAQELVPSYDDLYG</sequence>
<proteinExistence type="predicted"/>
<name>A0A1L9P9G6_ASPVE</name>
<accession>A0A1L9P9G6</accession>
<dbReference type="Proteomes" id="UP000184073">
    <property type="component" value="Unassembled WGS sequence"/>
</dbReference>
<feature type="region of interest" description="Disordered" evidence="1">
    <location>
        <begin position="39"/>
        <end position="248"/>
    </location>
</feature>
<feature type="compositionally biased region" description="Basic and acidic residues" evidence="1">
    <location>
        <begin position="152"/>
        <end position="161"/>
    </location>
</feature>
<organism evidence="2 3">
    <name type="scientific">Aspergillus versicolor CBS 583.65</name>
    <dbReference type="NCBI Taxonomy" id="1036611"/>
    <lineage>
        <taxon>Eukaryota</taxon>
        <taxon>Fungi</taxon>
        <taxon>Dikarya</taxon>
        <taxon>Ascomycota</taxon>
        <taxon>Pezizomycotina</taxon>
        <taxon>Eurotiomycetes</taxon>
        <taxon>Eurotiomycetidae</taxon>
        <taxon>Eurotiales</taxon>
        <taxon>Aspergillaceae</taxon>
        <taxon>Aspergillus</taxon>
        <taxon>Aspergillus subgen. Nidulantes</taxon>
    </lineage>
</organism>
<dbReference type="RefSeq" id="XP_040663930.1">
    <property type="nucleotide sequence ID" value="XM_040806146.1"/>
</dbReference>